<keyword evidence="2" id="KW-0813">Transport</keyword>
<dbReference type="GO" id="GO:0030134">
    <property type="term" value="C:COPII-coated ER to Golgi transport vesicle"/>
    <property type="evidence" value="ECO:0007669"/>
    <property type="project" value="TreeGrafter"/>
</dbReference>
<feature type="region of interest" description="Disordered" evidence="8">
    <location>
        <begin position="539"/>
        <end position="558"/>
    </location>
</feature>
<evidence type="ECO:0000256" key="3">
    <source>
        <dbReference type="ARBA" id="ARBA00022692"/>
    </source>
</evidence>
<evidence type="ECO:0000256" key="4">
    <source>
        <dbReference type="ARBA" id="ARBA00022927"/>
    </source>
</evidence>
<feature type="region of interest" description="Disordered" evidence="8">
    <location>
        <begin position="316"/>
        <end position="351"/>
    </location>
</feature>
<dbReference type="PANTHER" id="PTHR15858:SF0">
    <property type="entry name" value="IMMEDIATE EARLY RESPONSE 3-INTERACTING PROTEIN 1"/>
    <property type="match status" value="1"/>
</dbReference>
<evidence type="ECO:0000256" key="2">
    <source>
        <dbReference type="ARBA" id="ARBA00022448"/>
    </source>
</evidence>
<feature type="compositionally biased region" description="Polar residues" evidence="8">
    <location>
        <begin position="316"/>
        <end position="327"/>
    </location>
</feature>
<dbReference type="GO" id="GO:0005789">
    <property type="term" value="C:endoplasmic reticulum membrane"/>
    <property type="evidence" value="ECO:0007669"/>
    <property type="project" value="TreeGrafter"/>
</dbReference>
<evidence type="ECO:0000313" key="11">
    <source>
        <dbReference type="EMBL" id="CAE6440607.1"/>
    </source>
</evidence>
<feature type="region of interest" description="Disordered" evidence="8">
    <location>
        <begin position="805"/>
        <end position="846"/>
    </location>
</feature>
<sequence>MGLGLGAIFYVSLLLINAIAILNEERFLARIGWSSVGPQPGQQYNQYDRTGYGEGGSEVKSKLINLIGAVRTLLRIKWTVVGLLKRALLHVSALMKSNASASGTCGVEPGYCIKAKFFVVMLPKQYSLSVASPIHLYIVFSIITTLRFAIKPTTILSNTHTYQHLNLILSKQQAGYLAIHNCLWEMTVHKYLVVYLVSCALPTVSSSGVKRSHFRDPAHGLDGSTPPWRSLYPRQTPIIVAPPSGLRTPQAPQPTGTTSLNYWWPYGPNGVNPTATTTLVSSYGATETEETDAVDDTSVELRSSIPIATPNLTTLWSSASTESATMGTKTEESSSDDVSSSRETETAEPTMSRNDAFSVAALLPLFIILGVLAAATLAGWVYGWCIRRSKRGEPTPGACDIGGKPYQGGGYENDTIGPLYSLGVSWVDASRIHSRHNLNSGDYYAIGGDYLERDPGTPSKDKSNIRGSRNWFRYTLSGRKCDGNSPSGEKGLSAPLAYSTSDRQLPANVPNAWGYECGSDLSPYSQSPKTLRIVNASPTPRSELCSSTTSTQPTPFLSAPRHASLRRKIANKVKDNDPTTTAPLTGAFSGFDHYEDGRAPHYAEDWAVFKGDPHKQSPGRRYRPTDTDSKTPIWSPNPELHRERMRRLRITGEATHGIIPVSDIPVNSSSAGDVIHPLPPAPAVLLSPPLQPHLFFTRTNSDDSECDDSSELVISKLDFTRSNPSGYRSRHSNELGSNENDSFGPRIPLNPANRCVRKGKARAHRQMGSTETLPLSPELRGAAMTKLDEIVKSRWSIRNLAKDSQSPTLYGALGSPSGASPEGEPHQGSVGETLIVVPRTTRARVE</sequence>
<keyword evidence="5 9" id="KW-1133">Transmembrane helix</keyword>
<evidence type="ECO:0000256" key="8">
    <source>
        <dbReference type="SAM" id="MobiDB-lite"/>
    </source>
</evidence>
<dbReference type="PANTHER" id="PTHR15858">
    <property type="entry name" value="IMMEDIATE EARLY RESPONSE 3-INTERACTING PROTEIN 1"/>
    <property type="match status" value="1"/>
</dbReference>
<comment type="similarity">
    <text evidence="7">Belongs to the YOS1 family.</text>
</comment>
<evidence type="ECO:0000256" key="10">
    <source>
        <dbReference type="SAM" id="SignalP"/>
    </source>
</evidence>
<feature type="chain" id="PRO_5034748202" evidence="10">
    <location>
        <begin position="21"/>
        <end position="846"/>
    </location>
</feature>
<keyword evidence="3 9" id="KW-0812">Transmembrane</keyword>
<evidence type="ECO:0000256" key="9">
    <source>
        <dbReference type="SAM" id="Phobius"/>
    </source>
</evidence>
<dbReference type="GO" id="GO:0015031">
    <property type="term" value="P:protein transport"/>
    <property type="evidence" value="ECO:0007669"/>
    <property type="project" value="UniProtKB-KW"/>
</dbReference>
<keyword evidence="10" id="KW-0732">Signal</keyword>
<comment type="subcellular location">
    <subcellularLocation>
        <location evidence="1">Membrane</location>
    </subcellularLocation>
</comment>
<keyword evidence="4" id="KW-0653">Protein transport</keyword>
<feature type="signal peptide" evidence="10">
    <location>
        <begin position="1"/>
        <end position="20"/>
    </location>
</feature>
<keyword evidence="6 9" id="KW-0472">Membrane</keyword>
<feature type="compositionally biased region" description="Polar residues" evidence="8">
    <location>
        <begin position="539"/>
        <end position="555"/>
    </location>
</feature>
<dbReference type="GO" id="GO:0006888">
    <property type="term" value="P:endoplasmic reticulum to Golgi vesicle-mediated transport"/>
    <property type="evidence" value="ECO:0007669"/>
    <property type="project" value="TreeGrafter"/>
</dbReference>
<dbReference type="AlphaFoldDB" id="A0A8H3AUM8"/>
<comment type="caution">
    <text evidence="11">The sequence shown here is derived from an EMBL/GenBank/DDBJ whole genome shotgun (WGS) entry which is preliminary data.</text>
</comment>
<accession>A0A8H3AUM8</accession>
<evidence type="ECO:0000256" key="7">
    <source>
        <dbReference type="ARBA" id="ARBA00024203"/>
    </source>
</evidence>
<evidence type="ECO:0000256" key="5">
    <source>
        <dbReference type="ARBA" id="ARBA00022989"/>
    </source>
</evidence>
<dbReference type="EMBL" id="CAJMWX010000966">
    <property type="protein sequence ID" value="CAE6440607.1"/>
    <property type="molecule type" value="Genomic_DNA"/>
</dbReference>
<dbReference type="Pfam" id="PF08571">
    <property type="entry name" value="Yos1"/>
    <property type="match status" value="1"/>
</dbReference>
<evidence type="ECO:0000256" key="6">
    <source>
        <dbReference type="ARBA" id="ARBA00023136"/>
    </source>
</evidence>
<dbReference type="Proteomes" id="UP000663888">
    <property type="component" value="Unassembled WGS sequence"/>
</dbReference>
<dbReference type="GO" id="GO:0000139">
    <property type="term" value="C:Golgi membrane"/>
    <property type="evidence" value="ECO:0007669"/>
    <property type="project" value="TreeGrafter"/>
</dbReference>
<evidence type="ECO:0000256" key="1">
    <source>
        <dbReference type="ARBA" id="ARBA00004370"/>
    </source>
</evidence>
<proteinExistence type="inferred from homology"/>
<feature type="transmembrane region" description="Helical" evidence="9">
    <location>
        <begin position="356"/>
        <end position="382"/>
    </location>
</feature>
<feature type="region of interest" description="Disordered" evidence="8">
    <location>
        <begin position="610"/>
        <end position="637"/>
    </location>
</feature>
<dbReference type="InterPro" id="IPR013880">
    <property type="entry name" value="Yos1"/>
</dbReference>
<reference evidence="11" key="1">
    <citation type="submission" date="2021-01" db="EMBL/GenBank/DDBJ databases">
        <authorList>
            <person name="Kaushik A."/>
        </authorList>
    </citation>
    <scope>NUCLEOTIDE SEQUENCE</scope>
    <source>
        <strain evidence="11">AG4-R118</strain>
    </source>
</reference>
<feature type="region of interest" description="Disordered" evidence="8">
    <location>
        <begin position="721"/>
        <end position="752"/>
    </location>
</feature>
<protein>
    <submittedName>
        <fullName evidence="11">Uncharacterized protein</fullName>
    </submittedName>
</protein>
<evidence type="ECO:0000313" key="12">
    <source>
        <dbReference type="Proteomes" id="UP000663888"/>
    </source>
</evidence>
<gene>
    <name evidence="11" type="ORF">RDB_LOCUS49276</name>
</gene>
<organism evidence="11 12">
    <name type="scientific">Rhizoctonia solani</name>
    <dbReference type="NCBI Taxonomy" id="456999"/>
    <lineage>
        <taxon>Eukaryota</taxon>
        <taxon>Fungi</taxon>
        <taxon>Dikarya</taxon>
        <taxon>Basidiomycota</taxon>
        <taxon>Agaricomycotina</taxon>
        <taxon>Agaricomycetes</taxon>
        <taxon>Cantharellales</taxon>
        <taxon>Ceratobasidiaceae</taxon>
        <taxon>Rhizoctonia</taxon>
    </lineage>
</organism>
<name>A0A8H3AUM8_9AGAM</name>